<dbReference type="EMBL" id="QNUK01000524">
    <property type="protein sequence ID" value="KAF5892129.1"/>
    <property type="molecule type" value="Genomic_DNA"/>
</dbReference>
<keyword evidence="2" id="KW-0808">Transferase</keyword>
<feature type="compositionally biased region" description="Low complexity" evidence="1">
    <location>
        <begin position="13"/>
        <end position="24"/>
    </location>
</feature>
<organism evidence="2 3">
    <name type="scientific">Clarias magur</name>
    <name type="common">Asian catfish</name>
    <name type="synonym">Macropteronotus magur</name>
    <dbReference type="NCBI Taxonomy" id="1594786"/>
    <lineage>
        <taxon>Eukaryota</taxon>
        <taxon>Metazoa</taxon>
        <taxon>Chordata</taxon>
        <taxon>Craniata</taxon>
        <taxon>Vertebrata</taxon>
        <taxon>Euteleostomi</taxon>
        <taxon>Actinopterygii</taxon>
        <taxon>Neopterygii</taxon>
        <taxon>Teleostei</taxon>
        <taxon>Ostariophysi</taxon>
        <taxon>Siluriformes</taxon>
        <taxon>Clariidae</taxon>
        <taxon>Clarias</taxon>
    </lineage>
</organism>
<evidence type="ECO:0000313" key="3">
    <source>
        <dbReference type="Proteomes" id="UP000727407"/>
    </source>
</evidence>
<gene>
    <name evidence="2" type="primary">opgB</name>
    <name evidence="2" type="ORF">DAT39_018175</name>
</gene>
<sequence>MLKRFLPSHPNLSKTSSPSIAPSSLHREFCSQSCLPMDFASFYGRLVIGTAGSTLYNDGLGPPLEIVRFLRTHALDGRDRSH</sequence>
<evidence type="ECO:0000313" key="2">
    <source>
        <dbReference type="EMBL" id="KAF5892129.1"/>
    </source>
</evidence>
<name>A0A8J4TKB3_CLAMG</name>
<dbReference type="GO" id="GO:0016740">
    <property type="term" value="F:transferase activity"/>
    <property type="evidence" value="ECO:0007669"/>
    <property type="project" value="UniProtKB-KW"/>
</dbReference>
<reference evidence="2" key="1">
    <citation type="submission" date="2020-07" db="EMBL/GenBank/DDBJ databases">
        <title>Clarias magur genome sequencing, assembly and annotation.</title>
        <authorList>
            <person name="Kushwaha B."/>
            <person name="Kumar R."/>
            <person name="Das P."/>
            <person name="Joshi C.G."/>
            <person name="Kumar D."/>
            <person name="Nagpure N.S."/>
            <person name="Pandey M."/>
            <person name="Agarwal S."/>
            <person name="Srivastava S."/>
            <person name="Singh M."/>
            <person name="Sahoo L."/>
            <person name="Jayasankar P."/>
            <person name="Meher P.K."/>
            <person name="Koringa P.G."/>
            <person name="Iquebal M.A."/>
            <person name="Das S.P."/>
            <person name="Bit A."/>
            <person name="Patnaik S."/>
            <person name="Patel N."/>
            <person name="Shah T.M."/>
            <person name="Hinsu A."/>
            <person name="Jena J.K."/>
        </authorList>
    </citation>
    <scope>NUCLEOTIDE SEQUENCE</scope>
    <source>
        <strain evidence="2">CIFAMagur01</strain>
        <tissue evidence="2">Testis</tissue>
    </source>
</reference>
<keyword evidence="3" id="KW-1185">Reference proteome</keyword>
<dbReference type="Proteomes" id="UP000727407">
    <property type="component" value="Unassembled WGS sequence"/>
</dbReference>
<evidence type="ECO:0000256" key="1">
    <source>
        <dbReference type="SAM" id="MobiDB-lite"/>
    </source>
</evidence>
<comment type="caution">
    <text evidence="2">The sequence shown here is derived from an EMBL/GenBank/DDBJ whole genome shotgun (WGS) entry which is preliminary data.</text>
</comment>
<protein>
    <submittedName>
        <fullName evidence="2">Phosphoglycerol transferase I</fullName>
    </submittedName>
</protein>
<dbReference type="AlphaFoldDB" id="A0A8J4TKB3"/>
<accession>A0A8J4TKB3</accession>
<feature type="region of interest" description="Disordered" evidence="1">
    <location>
        <begin position="1"/>
        <end position="24"/>
    </location>
</feature>
<proteinExistence type="predicted"/>